<dbReference type="InterPro" id="IPR016152">
    <property type="entry name" value="PTrfase/Anion_transptr"/>
</dbReference>
<dbReference type="RefSeq" id="WP_078686319.1">
    <property type="nucleotide sequence ID" value="NZ_FNWT01000001.1"/>
</dbReference>
<protein>
    <submittedName>
        <fullName evidence="3">PTS system IIA component, Gat family</fullName>
    </submittedName>
</protein>
<proteinExistence type="predicted"/>
<evidence type="ECO:0000313" key="5">
    <source>
        <dbReference type="Proteomes" id="UP000199135"/>
    </source>
</evidence>
<dbReference type="Gene3D" id="3.40.930.10">
    <property type="entry name" value="Mannitol-specific EII, Chain A"/>
    <property type="match status" value="1"/>
</dbReference>
<evidence type="ECO:0000313" key="2">
    <source>
        <dbReference type="EMBL" id="SEH36586.1"/>
    </source>
</evidence>
<evidence type="ECO:0000313" key="3">
    <source>
        <dbReference type="EMBL" id="SER29343.1"/>
    </source>
</evidence>
<accession>A0A1H9N1W7</accession>
<dbReference type="Proteomes" id="UP000199135">
    <property type="component" value="Unassembled WGS sequence"/>
</dbReference>
<evidence type="ECO:0000313" key="4">
    <source>
        <dbReference type="Proteomes" id="UP000199128"/>
    </source>
</evidence>
<dbReference type="PANTHER" id="PTHR47738">
    <property type="entry name" value="PTS SYSTEM FRUCTOSE-LIKE EIIA COMPONENT-RELATED"/>
    <property type="match status" value="1"/>
</dbReference>
<sequence>MAQVDTSLFRPELVFFDFEATDEWDFFKQMQRKLQDMGYVKEGWYDAITQREKSFPTGLQFEKIGIAIPHVDPENIVKPYIAVIKPKTTIDFAPMADMVDHPVHTELIINLGLLAHAEDQVAVLQAMMGIFMDEEATADIMSRDSAEGIIEAITKRC</sequence>
<dbReference type="PANTHER" id="PTHR47738:SF3">
    <property type="entry name" value="PHOSPHOTRANSFERASE SYSTEM MANNITOL_FRUCTOSE-SPECIFIC IIA DOMAIN CONTAINING PROTEIN"/>
    <property type="match status" value="1"/>
</dbReference>
<dbReference type="EMBL" id="FOGP01000001">
    <property type="protein sequence ID" value="SER29343.1"/>
    <property type="molecule type" value="Genomic_DNA"/>
</dbReference>
<dbReference type="PROSITE" id="PS51094">
    <property type="entry name" value="PTS_EIIA_TYPE_2"/>
    <property type="match status" value="1"/>
</dbReference>
<dbReference type="Pfam" id="PF00359">
    <property type="entry name" value="PTS_EIIA_2"/>
    <property type="match status" value="1"/>
</dbReference>
<organism evidence="3 4">
    <name type="scientific">Parafannyhessea umbonata</name>
    <dbReference type="NCBI Taxonomy" id="604330"/>
    <lineage>
        <taxon>Bacteria</taxon>
        <taxon>Bacillati</taxon>
        <taxon>Actinomycetota</taxon>
        <taxon>Coriobacteriia</taxon>
        <taxon>Coriobacteriales</taxon>
        <taxon>Atopobiaceae</taxon>
        <taxon>Parafannyhessea</taxon>
    </lineage>
</organism>
<dbReference type="AlphaFoldDB" id="A0A1H9N1W7"/>
<keyword evidence="5" id="KW-1185">Reference proteome</keyword>
<name>A0A1H9N1W7_9ACTN</name>
<reference evidence="3" key="2">
    <citation type="submission" date="2016-10" db="EMBL/GenBank/DDBJ databases">
        <authorList>
            <person name="de Groot N.N."/>
        </authorList>
    </citation>
    <scope>NUCLEOTIDE SEQUENCE [LARGE SCALE GENOMIC DNA]</scope>
    <source>
        <strain evidence="3">KHGC19</strain>
    </source>
</reference>
<dbReference type="Proteomes" id="UP000199128">
    <property type="component" value="Unassembled WGS sequence"/>
</dbReference>
<feature type="domain" description="PTS EIIA type-2" evidence="1">
    <location>
        <begin position="7"/>
        <end position="156"/>
    </location>
</feature>
<dbReference type="CDD" id="cd00211">
    <property type="entry name" value="PTS_IIA_fru"/>
    <property type="match status" value="1"/>
</dbReference>
<evidence type="ECO:0000259" key="1">
    <source>
        <dbReference type="PROSITE" id="PS51094"/>
    </source>
</evidence>
<dbReference type="InterPro" id="IPR051541">
    <property type="entry name" value="PTS_SugarTrans_NitroReg"/>
</dbReference>
<dbReference type="EMBL" id="FNWT01000001">
    <property type="protein sequence ID" value="SEH36586.1"/>
    <property type="molecule type" value="Genomic_DNA"/>
</dbReference>
<gene>
    <name evidence="3" type="ORF">SAMN05216446_0079</name>
    <name evidence="2" type="ORF">SAMN05216447_10179</name>
</gene>
<dbReference type="SUPFAM" id="SSF55804">
    <property type="entry name" value="Phoshotransferase/anion transport protein"/>
    <property type="match status" value="1"/>
</dbReference>
<reference evidence="4 5" key="1">
    <citation type="submission" date="2016-10" db="EMBL/GenBank/DDBJ databases">
        <authorList>
            <person name="Varghese N."/>
            <person name="Submissions S."/>
        </authorList>
    </citation>
    <scope>NUCLEOTIDE SEQUENCE [LARGE SCALE GENOMIC DNA]</scope>
    <source>
        <strain evidence="4">KHGC19</strain>
        <strain evidence="2 5">WCP15</strain>
    </source>
</reference>
<dbReference type="InterPro" id="IPR002178">
    <property type="entry name" value="PTS_EIIA_type-2_dom"/>
</dbReference>